<evidence type="ECO:0000313" key="3">
    <source>
        <dbReference type="Proteomes" id="UP000186817"/>
    </source>
</evidence>
<reference evidence="2 3" key="1">
    <citation type="submission" date="2016-02" db="EMBL/GenBank/DDBJ databases">
        <title>Genome analysis of coral dinoflagellate symbionts highlights evolutionary adaptations to a symbiotic lifestyle.</title>
        <authorList>
            <person name="Aranda M."/>
            <person name="Li Y."/>
            <person name="Liew Y.J."/>
            <person name="Baumgarten S."/>
            <person name="Simakov O."/>
            <person name="Wilson M."/>
            <person name="Piel J."/>
            <person name="Ashoor H."/>
            <person name="Bougouffa S."/>
            <person name="Bajic V.B."/>
            <person name="Ryu T."/>
            <person name="Ravasi T."/>
            <person name="Bayer T."/>
            <person name="Micklem G."/>
            <person name="Kim H."/>
            <person name="Bhak J."/>
            <person name="Lajeunesse T.C."/>
            <person name="Voolstra C.R."/>
        </authorList>
    </citation>
    <scope>NUCLEOTIDE SEQUENCE [LARGE SCALE GENOMIC DNA]</scope>
    <source>
        <strain evidence="2 3">CCMP2467</strain>
    </source>
</reference>
<feature type="region of interest" description="Disordered" evidence="1">
    <location>
        <begin position="250"/>
        <end position="292"/>
    </location>
</feature>
<comment type="caution">
    <text evidence="2">The sequence shown here is derived from an EMBL/GenBank/DDBJ whole genome shotgun (WGS) entry which is preliminary data.</text>
</comment>
<keyword evidence="3" id="KW-1185">Reference proteome</keyword>
<dbReference type="Proteomes" id="UP000186817">
    <property type="component" value="Unassembled WGS sequence"/>
</dbReference>
<sequence length="539" mass="59093">MFTVAIDLAAPFNQKGKDRDHDDDKYLMIVNGNHSEGEDYFVIQGEKEKQLIKGTKEKKHEAAGTRWEKRWYKGPSMDVHRGRLIAREDGGLTFAKSVNFNVVDVRNDEELRDLLPPAIAEGVANNERNYEGQPAEEIELQAKMMLENDEVTIEDIREIYVELETLSIRAWRKGKGDNIQVKIKKAMLPVTFERLAGRLGNAIFFEGRRAVGFTAPVTWATGKLVVCRGWNAGTRSAAVVQYALQPCVTGGGQQEEDDQRCGDSNENSGRAGRLVRQRRSDEEEPVGSLGRWALPPRSEVKGRVFLEGAGCRAAMLAARVLGSCDSTEPAANFDANSDVTAWRRDGYVASELLAYYPRTELDSLLTATLTQYWTSGRVSTEIDAIAGAGFLTQVLADLQYFAGQRQRAPGGLHHPYGHGGRQRPLPPRGAVHAELHPQPALPPSLTWGAILGNGSVIVDPWSKAQSDGRFPLVATFNSLGSTVTSIDGRVTALENSSGVAPTADLTVNSLTATSSSRRPCCRAPRRICRSETVPTICKC</sequence>
<accession>A0A1Q9DWL7</accession>
<proteinExistence type="predicted"/>
<evidence type="ECO:0000313" key="2">
    <source>
        <dbReference type="EMBL" id="OLP99560.1"/>
    </source>
</evidence>
<name>A0A1Q9DWL7_SYMMI</name>
<protein>
    <submittedName>
        <fullName evidence="2">Uncharacterized protein</fullName>
    </submittedName>
</protein>
<gene>
    <name evidence="2" type="ORF">AK812_SmicGene17855</name>
</gene>
<organism evidence="2 3">
    <name type="scientific">Symbiodinium microadriaticum</name>
    <name type="common">Dinoflagellate</name>
    <name type="synonym">Zooxanthella microadriatica</name>
    <dbReference type="NCBI Taxonomy" id="2951"/>
    <lineage>
        <taxon>Eukaryota</taxon>
        <taxon>Sar</taxon>
        <taxon>Alveolata</taxon>
        <taxon>Dinophyceae</taxon>
        <taxon>Suessiales</taxon>
        <taxon>Symbiodiniaceae</taxon>
        <taxon>Symbiodinium</taxon>
    </lineage>
</organism>
<evidence type="ECO:0000256" key="1">
    <source>
        <dbReference type="SAM" id="MobiDB-lite"/>
    </source>
</evidence>
<dbReference type="EMBL" id="LSRX01000357">
    <property type="protein sequence ID" value="OLP99560.1"/>
    <property type="molecule type" value="Genomic_DNA"/>
</dbReference>
<dbReference type="AlphaFoldDB" id="A0A1Q9DWL7"/>